<protein>
    <submittedName>
        <fullName evidence="1">Uncharacterized protein</fullName>
    </submittedName>
</protein>
<sequence>MMIIHIKEDGSTSVQTAGYTALYDKEGKPKVIIGKAPATLVIHNAFKQKAEKEQASKTYDAGMTLAVDTGEAKSASAILGEVGKALEGTWTGLISAGISDAKKGNDKHIRQIVREEIRQFVNRESRCGGLFSKW</sequence>
<organism evidence="1 2">
    <name type="scientific">Xenorhabdus aichiensis</name>
    <dbReference type="NCBI Taxonomy" id="3025874"/>
    <lineage>
        <taxon>Bacteria</taxon>
        <taxon>Pseudomonadati</taxon>
        <taxon>Pseudomonadota</taxon>
        <taxon>Gammaproteobacteria</taxon>
        <taxon>Enterobacterales</taxon>
        <taxon>Morganellaceae</taxon>
        <taxon>Xenorhabdus</taxon>
    </lineage>
</organism>
<keyword evidence="2" id="KW-1185">Reference proteome</keyword>
<evidence type="ECO:0000313" key="2">
    <source>
        <dbReference type="Proteomes" id="UP001214757"/>
    </source>
</evidence>
<gene>
    <name evidence="1" type="ORF">PSI22_18955</name>
</gene>
<accession>A0ABT5M814</accession>
<name>A0ABT5M814_9GAMM</name>
<dbReference type="EMBL" id="JAQRFO010000061">
    <property type="protein sequence ID" value="MDC9623657.1"/>
    <property type="molecule type" value="Genomic_DNA"/>
</dbReference>
<dbReference type="RefSeq" id="WP_273581090.1">
    <property type="nucleotide sequence ID" value="NZ_JAQRFO010000061.1"/>
</dbReference>
<comment type="caution">
    <text evidence="1">The sequence shown here is derived from an EMBL/GenBank/DDBJ whole genome shotgun (WGS) entry which is preliminary data.</text>
</comment>
<evidence type="ECO:0000313" key="1">
    <source>
        <dbReference type="EMBL" id="MDC9623657.1"/>
    </source>
</evidence>
<reference evidence="1 2" key="1">
    <citation type="submission" date="2023-02" db="EMBL/GenBank/DDBJ databases">
        <title>Entomopathogenic bacteria.</title>
        <authorList>
            <person name="Machado R.A."/>
        </authorList>
    </citation>
    <scope>NUCLEOTIDE SEQUENCE [LARGE SCALE GENOMIC DNA]</scope>
    <source>
        <strain evidence="1 2">XENO-7</strain>
    </source>
</reference>
<dbReference type="Proteomes" id="UP001214757">
    <property type="component" value="Unassembled WGS sequence"/>
</dbReference>
<proteinExistence type="predicted"/>